<dbReference type="Pfam" id="PF00989">
    <property type="entry name" value="PAS"/>
    <property type="match status" value="1"/>
</dbReference>
<sequence>MVQLTTGTCIGALDASHDTSLVILSVVVAAVASFAALTLTARARSGLTNRRRLWLFAAALALGGGIWTMHFVAMLAFQLPLAVAYDPVATLVSMLLAVLVVAAGIWLVDRAEGNWRAWLLAGPIVGIGVALMHYTGMYAMRMQAITLYDTWLFSLSVVIAIVAATAALAIAFTVRLLWLRVVASLVMAAAIAGMHYTGMAAARFLPDATIAETPVGIDRFWLAMAIAVVFLACSFLAMLSVWVEHRLAQREAATTKRSERRFRALMQHATDVVLLLDRDGRVRFESGPVSRLLGVSPGALTGRRILDVVPGAESLDTLAREADLKLDADVRRLDAAVTLPSGGRLILETTVQDAFDEPDLRGRLMQLHDVTAARLAAERLAAARDAAQRGDRAKSEFLASISHELRTPIHVALGFAEMLRDNADRFDTAQVAEFAGEIHGSVDRLMHIVGDLIELTRLEADDLLEEDLVDPHSLLQSAARRLQTTATRARLSLEIEAVGAPAVLMDERKIAYALWHLLGNAIKFSDAGGMIRLVTTRDLSGDLRIAVHDTGIGMSVADIARATDSFTQGDGSHRRNAEGLGLGLSLARRIAERHGGRLELESVEGEGTRASIVLPALRVRQKDEAA</sequence>
<feature type="domain" description="PAS" evidence="8">
    <location>
        <begin position="258"/>
        <end position="329"/>
    </location>
</feature>
<dbReference type="EMBL" id="BOPV01000001">
    <property type="protein sequence ID" value="GIL38086.1"/>
    <property type="molecule type" value="Genomic_DNA"/>
</dbReference>
<dbReference type="CDD" id="cd00130">
    <property type="entry name" value="PAS"/>
    <property type="match status" value="1"/>
</dbReference>
<feature type="domain" description="Histidine kinase" evidence="7">
    <location>
        <begin position="400"/>
        <end position="618"/>
    </location>
</feature>
<dbReference type="CDD" id="cd00082">
    <property type="entry name" value="HisKA"/>
    <property type="match status" value="1"/>
</dbReference>
<evidence type="ECO:0000256" key="4">
    <source>
        <dbReference type="ARBA" id="ARBA00022679"/>
    </source>
</evidence>
<keyword evidence="5 10" id="KW-0418">Kinase</keyword>
<dbReference type="InterPro" id="IPR035965">
    <property type="entry name" value="PAS-like_dom_sf"/>
</dbReference>
<keyword evidence="6" id="KW-0812">Transmembrane</keyword>
<accession>A0A8S8XAC1</accession>
<dbReference type="PANTHER" id="PTHR43047">
    <property type="entry name" value="TWO-COMPONENT HISTIDINE PROTEIN KINASE"/>
    <property type="match status" value="1"/>
</dbReference>
<evidence type="ECO:0000313" key="11">
    <source>
        <dbReference type="Proteomes" id="UP000681075"/>
    </source>
</evidence>
<dbReference type="GO" id="GO:0006355">
    <property type="term" value="P:regulation of DNA-templated transcription"/>
    <property type="evidence" value="ECO:0007669"/>
    <property type="project" value="InterPro"/>
</dbReference>
<feature type="transmembrane region" description="Helical" evidence="6">
    <location>
        <begin position="53"/>
        <end position="76"/>
    </location>
</feature>
<dbReference type="Pfam" id="PF03707">
    <property type="entry name" value="MHYT"/>
    <property type="match status" value="3"/>
</dbReference>
<dbReference type="PRINTS" id="PR00344">
    <property type="entry name" value="BCTRLSENSOR"/>
</dbReference>
<feature type="domain" description="MHYT" evidence="9">
    <location>
        <begin position="17"/>
        <end position="205"/>
    </location>
</feature>
<reference evidence="10" key="1">
    <citation type="submission" date="2021-02" db="EMBL/GenBank/DDBJ databases">
        <title>Genome sequence of Rhodospirillales sp. strain TMPK1 isolated from soil.</title>
        <authorList>
            <person name="Nakai R."/>
            <person name="Kusada H."/>
            <person name="Tamaki H."/>
        </authorList>
    </citation>
    <scope>NUCLEOTIDE SEQUENCE</scope>
    <source>
        <strain evidence="10">TMPK1</strain>
    </source>
</reference>
<dbReference type="PANTHER" id="PTHR43047:SF72">
    <property type="entry name" value="OSMOSENSING HISTIDINE PROTEIN KINASE SLN1"/>
    <property type="match status" value="1"/>
</dbReference>
<dbReference type="GO" id="GO:0005886">
    <property type="term" value="C:plasma membrane"/>
    <property type="evidence" value="ECO:0007669"/>
    <property type="project" value="TreeGrafter"/>
</dbReference>
<dbReference type="RefSeq" id="WP_420241016.1">
    <property type="nucleotide sequence ID" value="NZ_BOPV01000001.1"/>
</dbReference>
<protein>
    <recommendedName>
        <fullName evidence="2">histidine kinase</fullName>
        <ecNumber evidence="2">2.7.13.3</ecNumber>
    </recommendedName>
</protein>
<keyword evidence="6" id="KW-0472">Membrane</keyword>
<dbReference type="Gene3D" id="3.30.565.10">
    <property type="entry name" value="Histidine kinase-like ATPase, C-terminal domain"/>
    <property type="match status" value="1"/>
</dbReference>
<dbReference type="Pfam" id="PF02518">
    <property type="entry name" value="HATPase_c"/>
    <property type="match status" value="1"/>
</dbReference>
<dbReference type="Pfam" id="PF00512">
    <property type="entry name" value="HisKA"/>
    <property type="match status" value="1"/>
</dbReference>
<organism evidence="10 11">
    <name type="scientific">Roseiterribacter gracilis</name>
    <dbReference type="NCBI Taxonomy" id="2812848"/>
    <lineage>
        <taxon>Bacteria</taxon>
        <taxon>Pseudomonadati</taxon>
        <taxon>Pseudomonadota</taxon>
        <taxon>Alphaproteobacteria</taxon>
        <taxon>Rhodospirillales</taxon>
        <taxon>Roseiterribacteraceae</taxon>
        <taxon>Roseiterribacter</taxon>
    </lineage>
</organism>
<keyword evidence="4" id="KW-0808">Transferase</keyword>
<dbReference type="Gene3D" id="1.10.287.130">
    <property type="match status" value="1"/>
</dbReference>
<feature type="transmembrane region" description="Helical" evidence="6">
    <location>
        <begin position="117"/>
        <end position="139"/>
    </location>
</feature>
<dbReference type="Gene3D" id="3.30.450.20">
    <property type="entry name" value="PAS domain"/>
    <property type="match status" value="1"/>
</dbReference>
<dbReference type="SUPFAM" id="SSF47384">
    <property type="entry name" value="Homodimeric domain of signal transducing histidine kinase"/>
    <property type="match status" value="1"/>
</dbReference>
<keyword evidence="11" id="KW-1185">Reference proteome</keyword>
<name>A0A8S8XAC1_9PROT</name>
<dbReference type="SMART" id="SM00388">
    <property type="entry name" value="HisKA"/>
    <property type="match status" value="1"/>
</dbReference>
<dbReference type="InterPro" id="IPR000014">
    <property type="entry name" value="PAS"/>
</dbReference>
<dbReference type="InterPro" id="IPR013767">
    <property type="entry name" value="PAS_fold"/>
</dbReference>
<evidence type="ECO:0000256" key="5">
    <source>
        <dbReference type="ARBA" id="ARBA00022777"/>
    </source>
</evidence>
<feature type="transmembrane region" description="Helical" evidence="6">
    <location>
        <begin position="151"/>
        <end position="174"/>
    </location>
</feature>
<dbReference type="PROSITE" id="PS50924">
    <property type="entry name" value="MHYT"/>
    <property type="match status" value="1"/>
</dbReference>
<dbReference type="SUPFAM" id="SSF55785">
    <property type="entry name" value="PYP-like sensor domain (PAS domain)"/>
    <property type="match status" value="1"/>
</dbReference>
<evidence type="ECO:0000256" key="6">
    <source>
        <dbReference type="PROSITE-ProRule" id="PRU00244"/>
    </source>
</evidence>
<dbReference type="GO" id="GO:0009927">
    <property type="term" value="F:histidine phosphotransfer kinase activity"/>
    <property type="evidence" value="ECO:0007669"/>
    <property type="project" value="TreeGrafter"/>
</dbReference>
<dbReference type="AlphaFoldDB" id="A0A8S8XAC1"/>
<gene>
    <name evidence="10" type="ORF">TMPK1_03230</name>
</gene>
<dbReference type="InterPro" id="IPR003661">
    <property type="entry name" value="HisK_dim/P_dom"/>
</dbReference>
<dbReference type="PROSITE" id="PS50112">
    <property type="entry name" value="PAS"/>
    <property type="match status" value="1"/>
</dbReference>
<feature type="transmembrane region" description="Helical" evidence="6">
    <location>
        <begin position="220"/>
        <end position="243"/>
    </location>
</feature>
<dbReference type="InterPro" id="IPR005467">
    <property type="entry name" value="His_kinase_dom"/>
</dbReference>
<dbReference type="GO" id="GO:0000155">
    <property type="term" value="F:phosphorelay sensor kinase activity"/>
    <property type="evidence" value="ECO:0007669"/>
    <property type="project" value="InterPro"/>
</dbReference>
<evidence type="ECO:0000313" key="10">
    <source>
        <dbReference type="EMBL" id="GIL38086.1"/>
    </source>
</evidence>
<dbReference type="NCBIfam" id="TIGR00229">
    <property type="entry name" value="sensory_box"/>
    <property type="match status" value="1"/>
</dbReference>
<dbReference type="SUPFAM" id="SSF55874">
    <property type="entry name" value="ATPase domain of HSP90 chaperone/DNA topoisomerase II/histidine kinase"/>
    <property type="match status" value="1"/>
</dbReference>
<dbReference type="SMART" id="SM00091">
    <property type="entry name" value="PAS"/>
    <property type="match status" value="1"/>
</dbReference>
<dbReference type="EC" id="2.7.13.3" evidence="2"/>
<dbReference type="PROSITE" id="PS50109">
    <property type="entry name" value="HIS_KIN"/>
    <property type="match status" value="1"/>
</dbReference>
<comment type="catalytic activity">
    <reaction evidence="1">
        <text>ATP + protein L-histidine = ADP + protein N-phospho-L-histidine.</text>
        <dbReference type="EC" id="2.7.13.3"/>
    </reaction>
</comment>
<dbReference type="SMART" id="SM00387">
    <property type="entry name" value="HATPase_c"/>
    <property type="match status" value="1"/>
</dbReference>
<dbReference type="InterPro" id="IPR005330">
    <property type="entry name" value="MHYT_dom"/>
</dbReference>
<evidence type="ECO:0000259" key="8">
    <source>
        <dbReference type="PROSITE" id="PS50112"/>
    </source>
</evidence>
<dbReference type="InterPro" id="IPR036097">
    <property type="entry name" value="HisK_dim/P_sf"/>
</dbReference>
<evidence type="ECO:0000256" key="3">
    <source>
        <dbReference type="ARBA" id="ARBA00022553"/>
    </source>
</evidence>
<feature type="transmembrane region" description="Helical" evidence="6">
    <location>
        <begin position="88"/>
        <end position="108"/>
    </location>
</feature>
<dbReference type="Proteomes" id="UP000681075">
    <property type="component" value="Unassembled WGS sequence"/>
</dbReference>
<keyword evidence="6" id="KW-1133">Transmembrane helix</keyword>
<feature type="transmembrane region" description="Helical" evidence="6">
    <location>
        <begin position="20"/>
        <end position="41"/>
    </location>
</feature>
<evidence type="ECO:0000259" key="7">
    <source>
        <dbReference type="PROSITE" id="PS50109"/>
    </source>
</evidence>
<dbReference type="InterPro" id="IPR003594">
    <property type="entry name" value="HATPase_dom"/>
</dbReference>
<evidence type="ECO:0000256" key="1">
    <source>
        <dbReference type="ARBA" id="ARBA00000085"/>
    </source>
</evidence>
<keyword evidence="3" id="KW-0597">Phosphoprotein</keyword>
<dbReference type="InterPro" id="IPR004358">
    <property type="entry name" value="Sig_transdc_His_kin-like_C"/>
</dbReference>
<dbReference type="InterPro" id="IPR036890">
    <property type="entry name" value="HATPase_C_sf"/>
</dbReference>
<comment type="caution">
    <text evidence="10">The sequence shown here is derived from an EMBL/GenBank/DDBJ whole genome shotgun (WGS) entry which is preliminary data.</text>
</comment>
<feature type="transmembrane region" description="Helical" evidence="6">
    <location>
        <begin position="181"/>
        <end position="200"/>
    </location>
</feature>
<evidence type="ECO:0000256" key="2">
    <source>
        <dbReference type="ARBA" id="ARBA00012438"/>
    </source>
</evidence>
<proteinExistence type="predicted"/>
<evidence type="ECO:0000259" key="9">
    <source>
        <dbReference type="PROSITE" id="PS50924"/>
    </source>
</evidence>